<dbReference type="InterPro" id="IPR036397">
    <property type="entry name" value="RNaseH_sf"/>
</dbReference>
<dbReference type="SUPFAM" id="SSF53098">
    <property type="entry name" value="Ribonuclease H-like"/>
    <property type="match status" value="1"/>
</dbReference>
<dbReference type="InterPro" id="IPR001584">
    <property type="entry name" value="Integrase_cat-core"/>
</dbReference>
<keyword evidence="3" id="KW-1185">Reference proteome</keyword>
<gene>
    <name evidence="2" type="ORF">PR048_033007</name>
</gene>
<dbReference type="EMBL" id="JARBHB010000016">
    <property type="protein sequence ID" value="KAJ8867143.1"/>
    <property type="molecule type" value="Genomic_DNA"/>
</dbReference>
<evidence type="ECO:0000259" key="1">
    <source>
        <dbReference type="PROSITE" id="PS50994"/>
    </source>
</evidence>
<name>A0ABQ9G3V0_9NEOP</name>
<dbReference type="Gene3D" id="3.30.420.10">
    <property type="entry name" value="Ribonuclease H-like superfamily/Ribonuclease H"/>
    <property type="match status" value="1"/>
</dbReference>
<accession>A0ABQ9G3V0</accession>
<protein>
    <recommendedName>
        <fullName evidence="1">Integrase catalytic domain-containing protein</fullName>
    </recommendedName>
</protein>
<evidence type="ECO:0000313" key="2">
    <source>
        <dbReference type="EMBL" id="KAJ8867143.1"/>
    </source>
</evidence>
<dbReference type="PROSITE" id="PS50994">
    <property type="entry name" value="INTEGRASE"/>
    <property type="match status" value="1"/>
</dbReference>
<reference evidence="2 3" key="1">
    <citation type="submission" date="2023-02" db="EMBL/GenBank/DDBJ databases">
        <title>LHISI_Scaffold_Assembly.</title>
        <authorList>
            <person name="Stuart O.P."/>
            <person name="Cleave R."/>
            <person name="Magrath M.J.L."/>
            <person name="Mikheyev A.S."/>
        </authorList>
    </citation>
    <scope>NUCLEOTIDE SEQUENCE [LARGE SCALE GENOMIC DNA]</scope>
    <source>
        <strain evidence="2">Daus_M_001</strain>
        <tissue evidence="2">Leg muscle</tissue>
    </source>
</reference>
<organism evidence="2 3">
    <name type="scientific">Dryococelus australis</name>
    <dbReference type="NCBI Taxonomy" id="614101"/>
    <lineage>
        <taxon>Eukaryota</taxon>
        <taxon>Metazoa</taxon>
        <taxon>Ecdysozoa</taxon>
        <taxon>Arthropoda</taxon>
        <taxon>Hexapoda</taxon>
        <taxon>Insecta</taxon>
        <taxon>Pterygota</taxon>
        <taxon>Neoptera</taxon>
        <taxon>Polyneoptera</taxon>
        <taxon>Phasmatodea</taxon>
        <taxon>Verophasmatodea</taxon>
        <taxon>Anareolatae</taxon>
        <taxon>Phasmatidae</taxon>
        <taxon>Eurycanthinae</taxon>
        <taxon>Dryococelus</taxon>
    </lineage>
</organism>
<dbReference type="Pfam" id="PF00665">
    <property type="entry name" value="rve"/>
    <property type="match status" value="1"/>
</dbReference>
<feature type="domain" description="Integrase catalytic" evidence="1">
    <location>
        <begin position="68"/>
        <end position="175"/>
    </location>
</feature>
<dbReference type="Proteomes" id="UP001159363">
    <property type="component" value="Chromosome 15"/>
</dbReference>
<comment type="caution">
    <text evidence="2">The sequence shown here is derived from an EMBL/GenBank/DDBJ whole genome shotgun (WGS) entry which is preliminary data.</text>
</comment>
<dbReference type="InterPro" id="IPR012337">
    <property type="entry name" value="RNaseH-like_sf"/>
</dbReference>
<sequence>MDTSLRVLTVQLKEELRKDGRLQKVVQELETDICRDFMKEKFELKEDYLFQNVSTTWAKWILCIPNLYRKEPTNHLKLCVDLFCPLPTVQRGGGGLNIFLFMVDYFTKFVKLYSIKRATAQVITEKVLGCHVLEVGQPKKIISDNGSQFRNDKWKTLTSILGIELGFTAVLSPSI</sequence>
<evidence type="ECO:0000313" key="3">
    <source>
        <dbReference type="Proteomes" id="UP001159363"/>
    </source>
</evidence>
<proteinExistence type="predicted"/>